<evidence type="ECO:0000313" key="1">
    <source>
        <dbReference type="EMBL" id="PWN52558.1"/>
    </source>
</evidence>
<gene>
    <name evidence="1" type="ORF">IE53DRAFT_273428</name>
</gene>
<protein>
    <submittedName>
        <fullName evidence="1">Uncharacterized protein</fullName>
    </submittedName>
</protein>
<reference evidence="1 2" key="1">
    <citation type="journal article" date="2018" name="Mol. Biol. Evol.">
        <title>Broad Genomic Sampling Reveals a Smut Pathogenic Ancestry of the Fungal Clade Ustilaginomycotina.</title>
        <authorList>
            <person name="Kijpornyongpan T."/>
            <person name="Mondo S.J."/>
            <person name="Barry K."/>
            <person name="Sandor L."/>
            <person name="Lee J."/>
            <person name="Lipzen A."/>
            <person name="Pangilinan J."/>
            <person name="LaButti K."/>
            <person name="Hainaut M."/>
            <person name="Henrissat B."/>
            <person name="Grigoriev I.V."/>
            <person name="Spatafora J.W."/>
            <person name="Aime M.C."/>
        </authorList>
    </citation>
    <scope>NUCLEOTIDE SEQUENCE [LARGE SCALE GENOMIC DNA]</scope>
    <source>
        <strain evidence="1 2">SA 807</strain>
    </source>
</reference>
<dbReference type="EMBL" id="KZ819770">
    <property type="protein sequence ID" value="PWN52558.1"/>
    <property type="molecule type" value="Genomic_DNA"/>
</dbReference>
<organism evidence="1 2">
    <name type="scientific">Violaceomyces palustris</name>
    <dbReference type="NCBI Taxonomy" id="1673888"/>
    <lineage>
        <taxon>Eukaryota</taxon>
        <taxon>Fungi</taxon>
        <taxon>Dikarya</taxon>
        <taxon>Basidiomycota</taxon>
        <taxon>Ustilaginomycotina</taxon>
        <taxon>Ustilaginomycetes</taxon>
        <taxon>Violaceomycetales</taxon>
        <taxon>Violaceomycetaceae</taxon>
        <taxon>Violaceomyces</taxon>
    </lineage>
</organism>
<dbReference type="Proteomes" id="UP000245626">
    <property type="component" value="Unassembled WGS sequence"/>
</dbReference>
<proteinExistence type="predicted"/>
<accession>A0ACD0P365</accession>
<name>A0ACD0P365_9BASI</name>
<sequence length="227" mass="25194">MSDQNEERVRTAEHAIVESGQSQNRLPTLAHGADIHFERSQPILTASHSSRIATPLSSHPHPSPSATSRLVFQSDFKLEATFMESILFLLFKPVDVEPVTRAQVKITVTLEAFSSPSLAPSTFTFVIHYAIRVHGGCSITYSSFFPSSLLPLSQAKSHSPTRQPSDHPSSRASPQDQRQKVDPDPPSVLPNPAEPLSLPFRTAQRVQSARLPYTFQKIWLSNEPDIY</sequence>
<keyword evidence="2" id="KW-1185">Reference proteome</keyword>
<evidence type="ECO:0000313" key="2">
    <source>
        <dbReference type="Proteomes" id="UP000245626"/>
    </source>
</evidence>